<comment type="caution">
    <text evidence="6">The sequence shown here is derived from an EMBL/GenBank/DDBJ whole genome shotgun (WGS) entry which is preliminary data.</text>
</comment>
<feature type="non-terminal residue" evidence="6">
    <location>
        <position position="187"/>
    </location>
</feature>
<dbReference type="Pfam" id="PF15341">
    <property type="entry name" value="SLX9"/>
    <property type="match status" value="1"/>
</dbReference>
<gene>
    <name evidence="6" type="ORF">LPJ61_004753</name>
</gene>
<evidence type="ECO:0000256" key="5">
    <source>
        <dbReference type="SAM" id="MobiDB-lite"/>
    </source>
</evidence>
<reference evidence="6" key="1">
    <citation type="submission" date="2022-07" db="EMBL/GenBank/DDBJ databases">
        <title>Phylogenomic reconstructions and comparative analyses of Kickxellomycotina fungi.</title>
        <authorList>
            <person name="Reynolds N.K."/>
            <person name="Stajich J.E."/>
            <person name="Barry K."/>
            <person name="Grigoriev I.V."/>
            <person name="Crous P."/>
            <person name="Smith M.E."/>
        </authorList>
    </citation>
    <scope>NUCLEOTIDE SEQUENCE</scope>
    <source>
        <strain evidence="6">BCRC 34381</strain>
    </source>
</reference>
<evidence type="ECO:0000256" key="4">
    <source>
        <dbReference type="ARBA" id="ARBA00023242"/>
    </source>
</evidence>
<dbReference type="GO" id="GO:0030686">
    <property type="term" value="C:90S preribosome"/>
    <property type="evidence" value="ECO:0007669"/>
    <property type="project" value="InterPro"/>
</dbReference>
<keyword evidence="4" id="KW-0539">Nucleus</keyword>
<name>A0A9W8CWY5_9FUNG</name>
<comment type="subcellular location">
    <subcellularLocation>
        <location evidence="1">Nucleus</location>
        <location evidence="1">Nucleolus</location>
    </subcellularLocation>
</comment>
<evidence type="ECO:0000313" key="6">
    <source>
        <dbReference type="EMBL" id="KAJ1727116.1"/>
    </source>
</evidence>
<sequence>MPRVARERTKYHASSNASSALLGRPSAAATPAATHATPSPSFFAALLPATTPAPQLAKKQDIVSAPIALNTPAATTKEGPEEAGPGRKNKKEKRIERHKKWIEKLDAAQAAQRQHKKKQARAADKSALIRGMDGIQESLREVQAQVLAKDLLALEKKTTETAPNKNTAVSRKARNKAALKEEKRFGQ</sequence>
<evidence type="ECO:0000313" key="7">
    <source>
        <dbReference type="Proteomes" id="UP001143981"/>
    </source>
</evidence>
<dbReference type="InterPro" id="IPR028160">
    <property type="entry name" value="Slx9-like"/>
</dbReference>
<dbReference type="AlphaFoldDB" id="A0A9W8CWY5"/>
<accession>A0A9W8CWY5</accession>
<evidence type="ECO:0000256" key="1">
    <source>
        <dbReference type="ARBA" id="ARBA00004604"/>
    </source>
</evidence>
<dbReference type="GO" id="GO:0005730">
    <property type="term" value="C:nucleolus"/>
    <property type="evidence" value="ECO:0007669"/>
    <property type="project" value="UniProtKB-SubCell"/>
</dbReference>
<feature type="compositionally biased region" description="Basic and acidic residues" evidence="5">
    <location>
        <begin position="1"/>
        <end position="10"/>
    </location>
</feature>
<dbReference type="GO" id="GO:0000462">
    <property type="term" value="P:maturation of SSU-rRNA from tricistronic rRNA transcript (SSU-rRNA, 5.8S rRNA, LSU-rRNA)"/>
    <property type="evidence" value="ECO:0007669"/>
    <property type="project" value="InterPro"/>
</dbReference>
<dbReference type="GO" id="GO:0030688">
    <property type="term" value="C:preribosome, small subunit precursor"/>
    <property type="evidence" value="ECO:0007669"/>
    <property type="project" value="InterPro"/>
</dbReference>
<feature type="compositionally biased region" description="Basic residues" evidence="5">
    <location>
        <begin position="87"/>
        <end position="96"/>
    </location>
</feature>
<dbReference type="OrthoDB" id="18703at2759"/>
<dbReference type="Proteomes" id="UP001143981">
    <property type="component" value="Unassembled WGS sequence"/>
</dbReference>
<evidence type="ECO:0000256" key="3">
    <source>
        <dbReference type="ARBA" id="ARBA00021321"/>
    </source>
</evidence>
<proteinExistence type="inferred from homology"/>
<feature type="region of interest" description="Disordered" evidence="5">
    <location>
        <begin position="1"/>
        <end position="39"/>
    </location>
</feature>
<feature type="compositionally biased region" description="Low complexity" evidence="5">
    <location>
        <begin position="25"/>
        <end position="39"/>
    </location>
</feature>
<feature type="region of interest" description="Disordered" evidence="5">
    <location>
        <begin position="68"/>
        <end position="96"/>
    </location>
</feature>
<dbReference type="EMBL" id="JANBOI010001216">
    <property type="protein sequence ID" value="KAJ1727116.1"/>
    <property type="molecule type" value="Genomic_DNA"/>
</dbReference>
<feature type="compositionally biased region" description="Basic and acidic residues" evidence="5">
    <location>
        <begin position="178"/>
        <end position="187"/>
    </location>
</feature>
<feature type="region of interest" description="Disordered" evidence="5">
    <location>
        <begin position="155"/>
        <end position="187"/>
    </location>
</feature>
<protein>
    <recommendedName>
        <fullName evidence="3">Ribosome biogenesis protein SLX9</fullName>
    </recommendedName>
</protein>
<evidence type="ECO:0000256" key="2">
    <source>
        <dbReference type="ARBA" id="ARBA00011022"/>
    </source>
</evidence>
<keyword evidence="7" id="KW-1185">Reference proteome</keyword>
<feature type="compositionally biased region" description="Polar residues" evidence="5">
    <location>
        <begin position="160"/>
        <end position="169"/>
    </location>
</feature>
<comment type="similarity">
    <text evidence="2">Belongs to the SLX9 family.</text>
</comment>
<organism evidence="6 7">
    <name type="scientific">Coemansia biformis</name>
    <dbReference type="NCBI Taxonomy" id="1286918"/>
    <lineage>
        <taxon>Eukaryota</taxon>
        <taxon>Fungi</taxon>
        <taxon>Fungi incertae sedis</taxon>
        <taxon>Zoopagomycota</taxon>
        <taxon>Kickxellomycotina</taxon>
        <taxon>Kickxellomycetes</taxon>
        <taxon>Kickxellales</taxon>
        <taxon>Kickxellaceae</taxon>
        <taxon>Coemansia</taxon>
    </lineage>
</organism>